<evidence type="ECO:0000256" key="7">
    <source>
        <dbReference type="ARBA" id="ARBA00023242"/>
    </source>
</evidence>
<evidence type="ECO:0000256" key="2">
    <source>
        <dbReference type="ARBA" id="ARBA00004123"/>
    </source>
</evidence>
<evidence type="ECO:0000259" key="8">
    <source>
        <dbReference type="Pfam" id="PF13359"/>
    </source>
</evidence>
<feature type="domain" description="DDE Tnp4" evidence="8">
    <location>
        <begin position="64"/>
        <end position="229"/>
    </location>
</feature>
<keyword evidence="6" id="KW-0378">Hydrolase</keyword>
<evidence type="ECO:0000256" key="4">
    <source>
        <dbReference type="ARBA" id="ARBA00022722"/>
    </source>
</evidence>
<dbReference type="InterPro" id="IPR027806">
    <property type="entry name" value="HARBI1_dom"/>
</dbReference>
<evidence type="ECO:0000256" key="5">
    <source>
        <dbReference type="ARBA" id="ARBA00022723"/>
    </source>
</evidence>
<organism evidence="9 10">
    <name type="scientific">Danaus chrysippus</name>
    <name type="common">African queen</name>
    <dbReference type="NCBI Taxonomy" id="151541"/>
    <lineage>
        <taxon>Eukaryota</taxon>
        <taxon>Metazoa</taxon>
        <taxon>Ecdysozoa</taxon>
        <taxon>Arthropoda</taxon>
        <taxon>Hexapoda</taxon>
        <taxon>Insecta</taxon>
        <taxon>Pterygota</taxon>
        <taxon>Neoptera</taxon>
        <taxon>Endopterygota</taxon>
        <taxon>Lepidoptera</taxon>
        <taxon>Glossata</taxon>
        <taxon>Ditrysia</taxon>
        <taxon>Papilionoidea</taxon>
        <taxon>Nymphalidae</taxon>
        <taxon>Danainae</taxon>
        <taxon>Danaini</taxon>
        <taxon>Danaina</taxon>
        <taxon>Danaus</taxon>
        <taxon>Anosia</taxon>
    </lineage>
</organism>
<dbReference type="GO" id="GO:0005634">
    <property type="term" value="C:nucleus"/>
    <property type="evidence" value="ECO:0007669"/>
    <property type="project" value="UniProtKB-SubCell"/>
</dbReference>
<evidence type="ECO:0000313" key="9">
    <source>
        <dbReference type="EMBL" id="CAG9581163.1"/>
    </source>
</evidence>
<dbReference type="GO" id="GO:0004518">
    <property type="term" value="F:nuclease activity"/>
    <property type="evidence" value="ECO:0007669"/>
    <property type="project" value="UniProtKB-KW"/>
</dbReference>
<dbReference type="Proteomes" id="UP000789524">
    <property type="component" value="Unassembled WGS sequence"/>
</dbReference>
<sequence length="288" mass="32789">MFTDLHYTYKVGISTAKNIVEEVCTAILSEMREECIPTPTCDMWQSIASNFESIANFPHCVGAVDGKHIRLTCPFDSESMYFNYKDYFSIVLMAVADTKYRLVYVDVGSYGKECDSSIFKRSKLWKSIDSGSSPLPEDKTSSRNESPKIPYFFVGDEAFGLHRYLLRPFGGKCLPVEKRVFNYRLCRARRYVECAFGILSHKWRIFPRPINVQLHFAVLIVNACIVLHNYIRDRDGYLVEDTTTITGLDDVSGESTTRGGLEANNIRSVLTSYFLTEVGSVSWQMSKV</sequence>
<comment type="caution">
    <text evidence="9">The sequence shown here is derived from an EMBL/GenBank/DDBJ whole genome shotgun (WGS) entry which is preliminary data.</text>
</comment>
<evidence type="ECO:0000256" key="6">
    <source>
        <dbReference type="ARBA" id="ARBA00022801"/>
    </source>
</evidence>
<protein>
    <submittedName>
        <fullName evidence="9">(African queen) hypothetical protein</fullName>
    </submittedName>
</protein>
<gene>
    <name evidence="9" type="ORF">DCHRY22_LOCUS13824</name>
</gene>
<dbReference type="AlphaFoldDB" id="A0A8J2R3Z6"/>
<reference evidence="9" key="1">
    <citation type="submission" date="2021-09" db="EMBL/GenBank/DDBJ databases">
        <authorList>
            <person name="Martin H S."/>
        </authorList>
    </citation>
    <scope>NUCLEOTIDE SEQUENCE</scope>
</reference>
<dbReference type="PANTHER" id="PTHR22930">
    <property type="match status" value="1"/>
</dbReference>
<evidence type="ECO:0000256" key="3">
    <source>
        <dbReference type="ARBA" id="ARBA00006958"/>
    </source>
</evidence>
<comment type="subcellular location">
    <subcellularLocation>
        <location evidence="2">Nucleus</location>
    </subcellularLocation>
</comment>
<dbReference type="Pfam" id="PF13359">
    <property type="entry name" value="DDE_Tnp_4"/>
    <property type="match status" value="1"/>
</dbReference>
<dbReference type="EMBL" id="CAKASE010000080">
    <property type="protein sequence ID" value="CAG9581163.1"/>
    <property type="molecule type" value="Genomic_DNA"/>
</dbReference>
<proteinExistence type="inferred from homology"/>
<dbReference type="OrthoDB" id="652136at2759"/>
<dbReference type="PANTHER" id="PTHR22930:SF269">
    <property type="entry name" value="NUCLEASE HARBI1-LIKE PROTEIN"/>
    <property type="match status" value="1"/>
</dbReference>
<accession>A0A8J2R3Z6</accession>
<keyword evidence="5" id="KW-0479">Metal-binding</keyword>
<dbReference type="GO" id="GO:0046872">
    <property type="term" value="F:metal ion binding"/>
    <property type="evidence" value="ECO:0007669"/>
    <property type="project" value="UniProtKB-KW"/>
</dbReference>
<keyword evidence="10" id="KW-1185">Reference proteome</keyword>
<keyword evidence="4" id="KW-0540">Nuclease</keyword>
<evidence type="ECO:0000256" key="1">
    <source>
        <dbReference type="ARBA" id="ARBA00001968"/>
    </source>
</evidence>
<dbReference type="InterPro" id="IPR045249">
    <property type="entry name" value="HARBI1-like"/>
</dbReference>
<comment type="cofactor">
    <cofactor evidence="1">
        <name>a divalent metal cation</name>
        <dbReference type="ChEBI" id="CHEBI:60240"/>
    </cofactor>
</comment>
<keyword evidence="7" id="KW-0539">Nucleus</keyword>
<name>A0A8J2R3Z6_9NEOP</name>
<evidence type="ECO:0000313" key="10">
    <source>
        <dbReference type="Proteomes" id="UP000789524"/>
    </source>
</evidence>
<dbReference type="GO" id="GO:0016787">
    <property type="term" value="F:hydrolase activity"/>
    <property type="evidence" value="ECO:0007669"/>
    <property type="project" value="UniProtKB-KW"/>
</dbReference>
<comment type="similarity">
    <text evidence="3">Belongs to the HARBI1 family.</text>
</comment>